<dbReference type="InterPro" id="IPR050397">
    <property type="entry name" value="Env_Response_Regulators"/>
</dbReference>
<evidence type="ECO:0000259" key="1">
    <source>
        <dbReference type="PROSITE" id="PS50042"/>
    </source>
</evidence>
<dbReference type="PANTHER" id="PTHR24567">
    <property type="entry name" value="CRP FAMILY TRANSCRIPTIONAL REGULATORY PROTEIN"/>
    <property type="match status" value="1"/>
</dbReference>
<reference evidence="2" key="1">
    <citation type="submission" date="2020-11" db="EMBL/GenBank/DDBJ databases">
        <title>Nocardioides sp. nov., isolated from Soil of Cynanchum wilfordii Hemsley rhizosphere.</title>
        <authorList>
            <person name="Lee J.-S."/>
            <person name="Suh M.K."/>
            <person name="Kim J.-S."/>
        </authorList>
    </citation>
    <scope>NUCLEOTIDE SEQUENCE</scope>
    <source>
        <strain evidence="2">KCTC 19275</strain>
    </source>
</reference>
<dbReference type="InterPro" id="IPR000595">
    <property type="entry name" value="cNMP-bd_dom"/>
</dbReference>
<evidence type="ECO:0000313" key="2">
    <source>
        <dbReference type="EMBL" id="MBF4763132.1"/>
    </source>
</evidence>
<protein>
    <submittedName>
        <fullName evidence="2">Cyclic nucleotide-binding domain-containing protein</fullName>
    </submittedName>
</protein>
<dbReference type="PROSITE" id="PS50042">
    <property type="entry name" value="CNMP_BINDING_3"/>
    <property type="match status" value="1"/>
</dbReference>
<dbReference type="RefSeq" id="WP_194706308.1">
    <property type="nucleotide sequence ID" value="NZ_JADKPN010000003.1"/>
</dbReference>
<organism evidence="2 3">
    <name type="scientific">Nocardioides islandensis</name>
    <dbReference type="NCBI Taxonomy" id="433663"/>
    <lineage>
        <taxon>Bacteria</taxon>
        <taxon>Bacillati</taxon>
        <taxon>Actinomycetota</taxon>
        <taxon>Actinomycetes</taxon>
        <taxon>Propionibacteriales</taxon>
        <taxon>Nocardioidaceae</taxon>
        <taxon>Nocardioides</taxon>
    </lineage>
</organism>
<dbReference type="EMBL" id="JADKPN010000003">
    <property type="protein sequence ID" value="MBF4763132.1"/>
    <property type="molecule type" value="Genomic_DNA"/>
</dbReference>
<name>A0A930VEH4_9ACTN</name>
<gene>
    <name evidence="2" type="ORF">ISU07_08335</name>
</gene>
<evidence type="ECO:0000313" key="3">
    <source>
        <dbReference type="Proteomes" id="UP000640489"/>
    </source>
</evidence>
<dbReference type="InterPro" id="IPR014710">
    <property type="entry name" value="RmlC-like_jellyroll"/>
</dbReference>
<accession>A0A930VEH4</accession>
<proteinExistence type="predicted"/>
<dbReference type="SUPFAM" id="SSF51206">
    <property type="entry name" value="cAMP-binding domain-like"/>
    <property type="match status" value="1"/>
</dbReference>
<dbReference type="Pfam" id="PF00027">
    <property type="entry name" value="cNMP_binding"/>
    <property type="match status" value="1"/>
</dbReference>
<dbReference type="Proteomes" id="UP000640489">
    <property type="component" value="Unassembled WGS sequence"/>
</dbReference>
<dbReference type="Gene3D" id="2.60.120.10">
    <property type="entry name" value="Jelly Rolls"/>
    <property type="match status" value="1"/>
</dbReference>
<sequence length="151" mass="16734">MRTIAEDLPGHPFFAGLDSDALALLAGCAVNMHARPGEYLFREGEPADSFFVIREGRVALEMRLPTGAAVLDTAEQGEVLGWSWLVPPYRWTFDGRAVDHVRAVRFDGGCLREKCAADPDLGYAFLQRIVQVMSQRLHSARVRLLDLYGAS</sequence>
<dbReference type="AlphaFoldDB" id="A0A930VEH4"/>
<dbReference type="GO" id="GO:0005829">
    <property type="term" value="C:cytosol"/>
    <property type="evidence" value="ECO:0007669"/>
    <property type="project" value="TreeGrafter"/>
</dbReference>
<dbReference type="CDD" id="cd00038">
    <property type="entry name" value="CAP_ED"/>
    <property type="match status" value="1"/>
</dbReference>
<keyword evidence="3" id="KW-1185">Reference proteome</keyword>
<comment type="caution">
    <text evidence="2">The sequence shown here is derived from an EMBL/GenBank/DDBJ whole genome shotgun (WGS) entry which is preliminary data.</text>
</comment>
<dbReference type="SMART" id="SM00100">
    <property type="entry name" value="cNMP"/>
    <property type="match status" value="1"/>
</dbReference>
<feature type="domain" description="Cyclic nucleotide-binding" evidence="1">
    <location>
        <begin position="13"/>
        <end position="81"/>
    </location>
</feature>
<dbReference type="InterPro" id="IPR018490">
    <property type="entry name" value="cNMP-bd_dom_sf"/>
</dbReference>
<dbReference type="GO" id="GO:0003700">
    <property type="term" value="F:DNA-binding transcription factor activity"/>
    <property type="evidence" value="ECO:0007669"/>
    <property type="project" value="TreeGrafter"/>
</dbReference>
<dbReference type="PANTHER" id="PTHR24567:SF74">
    <property type="entry name" value="HTH-TYPE TRANSCRIPTIONAL REGULATOR ARCR"/>
    <property type="match status" value="1"/>
</dbReference>